<dbReference type="Proteomes" id="UP001620626">
    <property type="component" value="Unassembled WGS sequence"/>
</dbReference>
<feature type="compositionally biased region" description="Pro residues" evidence="1">
    <location>
        <begin position="48"/>
        <end position="57"/>
    </location>
</feature>
<keyword evidence="3" id="KW-1185">Reference proteome</keyword>
<accession>A0ABD2LYE5</accession>
<reference evidence="2 3" key="1">
    <citation type="submission" date="2024-10" db="EMBL/GenBank/DDBJ databases">
        <authorList>
            <person name="Kim D."/>
        </authorList>
    </citation>
    <scope>NUCLEOTIDE SEQUENCE [LARGE SCALE GENOMIC DNA]</scope>
    <source>
        <strain evidence="2">BH-2024</strain>
    </source>
</reference>
<feature type="region of interest" description="Disordered" evidence="1">
    <location>
        <begin position="137"/>
        <end position="167"/>
    </location>
</feature>
<evidence type="ECO:0000313" key="2">
    <source>
        <dbReference type="EMBL" id="KAL3120257.1"/>
    </source>
</evidence>
<comment type="caution">
    <text evidence="2">The sequence shown here is derived from an EMBL/GenBank/DDBJ whole genome shotgun (WGS) entry which is preliminary data.</text>
</comment>
<name>A0ABD2LYE5_9BILA</name>
<organism evidence="2 3">
    <name type="scientific">Heterodera trifolii</name>
    <dbReference type="NCBI Taxonomy" id="157864"/>
    <lineage>
        <taxon>Eukaryota</taxon>
        <taxon>Metazoa</taxon>
        <taxon>Ecdysozoa</taxon>
        <taxon>Nematoda</taxon>
        <taxon>Chromadorea</taxon>
        <taxon>Rhabditida</taxon>
        <taxon>Tylenchina</taxon>
        <taxon>Tylenchomorpha</taxon>
        <taxon>Tylenchoidea</taxon>
        <taxon>Heteroderidae</taxon>
        <taxon>Heteroderinae</taxon>
        <taxon>Heterodera</taxon>
    </lineage>
</organism>
<evidence type="ECO:0000313" key="3">
    <source>
        <dbReference type="Proteomes" id="UP001620626"/>
    </source>
</evidence>
<gene>
    <name evidence="2" type="ORF">niasHT_008884</name>
</gene>
<proteinExistence type="predicted"/>
<dbReference type="AlphaFoldDB" id="A0ABD2LYE5"/>
<evidence type="ECO:0000256" key="1">
    <source>
        <dbReference type="SAM" id="MobiDB-lite"/>
    </source>
</evidence>
<feature type="region of interest" description="Disordered" evidence="1">
    <location>
        <begin position="13"/>
        <end position="64"/>
    </location>
</feature>
<dbReference type="EMBL" id="JBICBT010000217">
    <property type="protein sequence ID" value="KAL3120257.1"/>
    <property type="molecule type" value="Genomic_DNA"/>
</dbReference>
<sequence>MEWAGSRYIALNSADPSPLFHRPGGADPLSSADPLFPLPRVSLRRRGPPLPTAPRAPPSSFCRPSARTPSLYCRGALSDGADPLSLLRRGPLPTIPSSVRADPPLFHGPLSLHCRGALSDGADPLSLLRRGPLRTIPSSVRADPLSSTDPSLFTAAGPSPTARTPSPYCAAGPSPPFRRPSARTPSLHRCGPPLSTAAREFCCASLGVREGEGRRESTAQNGARGKILLPLGLEGGGMTARKI</sequence>
<protein>
    <submittedName>
        <fullName evidence="2">Uncharacterized protein</fullName>
    </submittedName>
</protein>